<dbReference type="EMBL" id="LSYV01000074">
    <property type="protein sequence ID" value="KXZ44111.1"/>
    <property type="molecule type" value="Genomic_DNA"/>
</dbReference>
<sequence>MSGLRTKVSNLTGAALALIPAGNAGLAVKVAIGVVLAFWWTSGPGAEEESDHRAQQEPDRRSQYTRHYAFKGRGRKEFLRSDMKDDANELVFTKAGAGL</sequence>
<name>A0A150G2U1_GONPE</name>
<organism evidence="2 3">
    <name type="scientific">Gonium pectorale</name>
    <name type="common">Green alga</name>
    <dbReference type="NCBI Taxonomy" id="33097"/>
    <lineage>
        <taxon>Eukaryota</taxon>
        <taxon>Viridiplantae</taxon>
        <taxon>Chlorophyta</taxon>
        <taxon>core chlorophytes</taxon>
        <taxon>Chlorophyceae</taxon>
        <taxon>CS clade</taxon>
        <taxon>Chlamydomonadales</taxon>
        <taxon>Volvocaceae</taxon>
        <taxon>Gonium</taxon>
    </lineage>
</organism>
<reference evidence="3" key="1">
    <citation type="journal article" date="2016" name="Nat. Commun.">
        <title>The Gonium pectorale genome demonstrates co-option of cell cycle regulation during the evolution of multicellularity.</title>
        <authorList>
            <person name="Hanschen E.R."/>
            <person name="Marriage T.N."/>
            <person name="Ferris P.J."/>
            <person name="Hamaji T."/>
            <person name="Toyoda A."/>
            <person name="Fujiyama A."/>
            <person name="Neme R."/>
            <person name="Noguchi H."/>
            <person name="Minakuchi Y."/>
            <person name="Suzuki M."/>
            <person name="Kawai-Toyooka H."/>
            <person name="Smith D.R."/>
            <person name="Sparks H."/>
            <person name="Anderson J."/>
            <person name="Bakaric R."/>
            <person name="Luria V."/>
            <person name="Karger A."/>
            <person name="Kirschner M.W."/>
            <person name="Durand P.M."/>
            <person name="Michod R.E."/>
            <person name="Nozaki H."/>
            <person name="Olson B.J."/>
        </authorList>
    </citation>
    <scope>NUCLEOTIDE SEQUENCE [LARGE SCALE GENOMIC DNA]</scope>
    <source>
        <strain evidence="3">NIES-2863</strain>
    </source>
</reference>
<dbReference type="Proteomes" id="UP000075714">
    <property type="component" value="Unassembled WGS sequence"/>
</dbReference>
<proteinExistence type="predicted"/>
<gene>
    <name evidence="2" type="ORF">GPECTOR_73g632</name>
</gene>
<evidence type="ECO:0000313" key="3">
    <source>
        <dbReference type="Proteomes" id="UP000075714"/>
    </source>
</evidence>
<comment type="caution">
    <text evidence="2">The sequence shown here is derived from an EMBL/GenBank/DDBJ whole genome shotgun (WGS) entry which is preliminary data.</text>
</comment>
<evidence type="ECO:0000256" key="1">
    <source>
        <dbReference type="SAM" id="MobiDB-lite"/>
    </source>
</evidence>
<evidence type="ECO:0000313" key="2">
    <source>
        <dbReference type="EMBL" id="KXZ44111.1"/>
    </source>
</evidence>
<feature type="compositionally biased region" description="Basic and acidic residues" evidence="1">
    <location>
        <begin position="50"/>
        <end position="62"/>
    </location>
</feature>
<dbReference type="AlphaFoldDB" id="A0A150G2U1"/>
<protein>
    <submittedName>
        <fullName evidence="2">Uncharacterized protein</fullName>
    </submittedName>
</protein>
<dbReference type="OrthoDB" id="529691at2759"/>
<keyword evidence="3" id="KW-1185">Reference proteome</keyword>
<feature type="region of interest" description="Disordered" evidence="1">
    <location>
        <begin position="45"/>
        <end position="66"/>
    </location>
</feature>
<dbReference type="STRING" id="33097.A0A150G2U1"/>
<accession>A0A150G2U1</accession>